<evidence type="ECO:0000256" key="12">
    <source>
        <dbReference type="ARBA" id="ARBA00033413"/>
    </source>
</evidence>
<evidence type="ECO:0000256" key="8">
    <source>
        <dbReference type="ARBA" id="ARBA00022840"/>
    </source>
</evidence>
<dbReference type="Pfam" id="PF01288">
    <property type="entry name" value="HPPK"/>
    <property type="match status" value="1"/>
</dbReference>
<evidence type="ECO:0000313" key="14">
    <source>
        <dbReference type="EMBL" id="OQW51457.1"/>
    </source>
</evidence>
<dbReference type="GO" id="GO:0046654">
    <property type="term" value="P:tetrahydrofolate biosynthetic process"/>
    <property type="evidence" value="ECO:0007669"/>
    <property type="project" value="UniProtKB-UniPathway"/>
</dbReference>
<dbReference type="InterPro" id="IPR035907">
    <property type="entry name" value="Hppk_sf"/>
</dbReference>
<evidence type="ECO:0000256" key="4">
    <source>
        <dbReference type="ARBA" id="ARBA00016218"/>
    </source>
</evidence>
<evidence type="ECO:0000259" key="13">
    <source>
        <dbReference type="PROSITE" id="PS00794"/>
    </source>
</evidence>
<comment type="caution">
    <text evidence="14">The sequence shown here is derived from an EMBL/GenBank/DDBJ whole genome shotgun (WGS) entry which is preliminary data.</text>
</comment>
<proteinExistence type="inferred from homology"/>
<dbReference type="EC" id="2.7.6.3" evidence="3"/>
<keyword evidence="9" id="KW-0289">Folate biosynthesis</keyword>
<feature type="domain" description="7,8-dihydro-6-hydroxymethylpterin-pyrophosphokinase" evidence="13">
    <location>
        <begin position="87"/>
        <end position="98"/>
    </location>
</feature>
<evidence type="ECO:0000256" key="10">
    <source>
        <dbReference type="ARBA" id="ARBA00029409"/>
    </source>
</evidence>
<dbReference type="EMBL" id="LWDL01000019">
    <property type="protein sequence ID" value="OQW51457.1"/>
    <property type="molecule type" value="Genomic_DNA"/>
</dbReference>
<dbReference type="GO" id="GO:0016301">
    <property type="term" value="F:kinase activity"/>
    <property type="evidence" value="ECO:0007669"/>
    <property type="project" value="UniProtKB-KW"/>
</dbReference>
<keyword evidence="7" id="KW-0418">Kinase</keyword>
<dbReference type="UniPathway" id="UPA00077">
    <property type="reaction ID" value="UER00155"/>
</dbReference>
<sequence length="162" mass="17462">MAEAYLALGANLGDPFAALADARNRLSQSQVAITNASGLYRTPPFGPVAQPAFINQCLSVGTTLEPHALLDLCLDIERQMGRERAERWGPRRIDIDLLAYGDRVIADDRLTLPHPGILHRAFVLVPLMDIAPRLTIAGTAIVDALARLDQSGIVQIDTGTSP</sequence>
<dbReference type="Proteomes" id="UP000192872">
    <property type="component" value="Unassembled WGS sequence"/>
</dbReference>
<name>A0A1W9HVY2_9HYPH</name>
<accession>A0A1W9HVY2</accession>
<evidence type="ECO:0000256" key="5">
    <source>
        <dbReference type="ARBA" id="ARBA00022679"/>
    </source>
</evidence>
<dbReference type="SUPFAM" id="SSF55083">
    <property type="entry name" value="6-hydroxymethyl-7,8-dihydropterin pyrophosphokinase, HPPK"/>
    <property type="match status" value="1"/>
</dbReference>
<keyword evidence="8" id="KW-0067">ATP-binding</keyword>
<organism evidence="14 15">
    <name type="scientific">Candidatus Raskinella chloraquaticus</name>
    <dbReference type="NCBI Taxonomy" id="1951219"/>
    <lineage>
        <taxon>Bacteria</taxon>
        <taxon>Pseudomonadati</taxon>
        <taxon>Pseudomonadota</taxon>
        <taxon>Alphaproteobacteria</taxon>
        <taxon>Hyphomicrobiales</taxon>
        <taxon>Phreatobacteraceae</taxon>
        <taxon>Candidatus Raskinella</taxon>
    </lineage>
</organism>
<protein>
    <recommendedName>
        <fullName evidence="4">2-amino-4-hydroxy-6-hydroxymethyldihydropteridine pyrophosphokinase</fullName>
        <ecNumber evidence="3">2.7.6.3</ecNumber>
    </recommendedName>
    <alternativeName>
        <fullName evidence="11">6-hydroxymethyl-7,8-dihydropterin pyrophosphokinase</fullName>
    </alternativeName>
    <alternativeName>
        <fullName evidence="12">7,8-dihydro-6-hydroxymethylpterin-pyrophosphokinase</fullName>
    </alternativeName>
</protein>
<dbReference type="PANTHER" id="PTHR43071">
    <property type="entry name" value="2-AMINO-4-HYDROXY-6-HYDROXYMETHYLDIHYDROPTERIDINE PYROPHOSPHOKINASE"/>
    <property type="match status" value="1"/>
</dbReference>
<evidence type="ECO:0000256" key="3">
    <source>
        <dbReference type="ARBA" id="ARBA00013253"/>
    </source>
</evidence>
<dbReference type="GO" id="GO:0003848">
    <property type="term" value="F:2-amino-4-hydroxy-6-hydroxymethyldihydropteridine diphosphokinase activity"/>
    <property type="evidence" value="ECO:0007669"/>
    <property type="project" value="UniProtKB-EC"/>
</dbReference>
<comment type="pathway">
    <text evidence="1">Cofactor biosynthesis; tetrahydrofolate biosynthesis; 2-amino-4-hydroxy-6-hydroxymethyl-7,8-dihydropteridine diphosphate from 7,8-dihydroneopterin triphosphate: step 4/4.</text>
</comment>
<dbReference type="RefSeq" id="WP_376802387.1">
    <property type="nucleotide sequence ID" value="NZ_DBNB01000015.1"/>
</dbReference>
<evidence type="ECO:0000256" key="11">
    <source>
        <dbReference type="ARBA" id="ARBA00029766"/>
    </source>
</evidence>
<dbReference type="GO" id="GO:0046656">
    <property type="term" value="P:folic acid biosynthetic process"/>
    <property type="evidence" value="ECO:0007669"/>
    <property type="project" value="UniProtKB-KW"/>
</dbReference>
<dbReference type="PROSITE" id="PS00794">
    <property type="entry name" value="HPPK"/>
    <property type="match status" value="1"/>
</dbReference>
<evidence type="ECO:0000256" key="9">
    <source>
        <dbReference type="ARBA" id="ARBA00022909"/>
    </source>
</evidence>
<reference evidence="14 15" key="1">
    <citation type="journal article" date="2017" name="Water Res.">
        <title>Comammox in drinking water systems.</title>
        <authorList>
            <person name="Wang Y."/>
            <person name="Ma L."/>
            <person name="Mao Y."/>
            <person name="Jiang X."/>
            <person name="Xia Y."/>
            <person name="Yu K."/>
            <person name="Li B."/>
            <person name="Zhang T."/>
        </authorList>
    </citation>
    <scope>NUCLEOTIDE SEQUENCE [LARGE SCALE GENOMIC DNA]</scope>
    <source>
        <strain evidence="14">SG_bin8</strain>
    </source>
</reference>
<evidence type="ECO:0000313" key="15">
    <source>
        <dbReference type="Proteomes" id="UP000192872"/>
    </source>
</evidence>
<evidence type="ECO:0000256" key="7">
    <source>
        <dbReference type="ARBA" id="ARBA00022777"/>
    </source>
</evidence>
<evidence type="ECO:0000256" key="2">
    <source>
        <dbReference type="ARBA" id="ARBA00005810"/>
    </source>
</evidence>
<gene>
    <name evidence="14" type="ORF">A4S15_11580</name>
</gene>
<evidence type="ECO:0000256" key="6">
    <source>
        <dbReference type="ARBA" id="ARBA00022741"/>
    </source>
</evidence>
<comment type="similarity">
    <text evidence="2">Belongs to the HPPK family.</text>
</comment>
<dbReference type="PANTHER" id="PTHR43071:SF1">
    <property type="entry name" value="2-AMINO-4-HYDROXY-6-HYDROXYMETHYLDIHYDROPTERIDINE PYROPHOSPHOKINASE"/>
    <property type="match status" value="1"/>
</dbReference>
<dbReference type="NCBIfam" id="TIGR01498">
    <property type="entry name" value="folK"/>
    <property type="match status" value="1"/>
</dbReference>
<evidence type="ECO:0000256" key="1">
    <source>
        <dbReference type="ARBA" id="ARBA00005051"/>
    </source>
</evidence>
<dbReference type="GO" id="GO:0005524">
    <property type="term" value="F:ATP binding"/>
    <property type="evidence" value="ECO:0007669"/>
    <property type="project" value="UniProtKB-KW"/>
</dbReference>
<dbReference type="InterPro" id="IPR000550">
    <property type="entry name" value="Hppk"/>
</dbReference>
<dbReference type="AlphaFoldDB" id="A0A1W9HVY2"/>
<keyword evidence="6" id="KW-0547">Nucleotide-binding</keyword>
<keyword evidence="5" id="KW-0808">Transferase</keyword>
<dbReference type="CDD" id="cd00483">
    <property type="entry name" value="HPPK"/>
    <property type="match status" value="1"/>
</dbReference>
<comment type="function">
    <text evidence="10">Catalyzes the transfer of pyrophosphate from adenosine triphosphate (ATP) to 6-hydroxymethyl-7,8-dihydropterin, an enzymatic step in folate biosynthesis pathway.</text>
</comment>
<dbReference type="Gene3D" id="3.30.70.560">
    <property type="entry name" value="7,8-Dihydro-6-hydroxymethylpterin-pyrophosphokinase HPPK"/>
    <property type="match status" value="1"/>
</dbReference>
<dbReference type="STRING" id="1827387.A4S15_11580"/>